<dbReference type="RefSeq" id="WP_006367731.1">
    <property type="nucleotide sequence ID" value="NZ_JAAXPC010000012.1"/>
</dbReference>
<dbReference type="CDD" id="cd01026">
    <property type="entry name" value="TOPRIM_OLD"/>
    <property type="match status" value="1"/>
</dbReference>
<dbReference type="Proteomes" id="UP000563898">
    <property type="component" value="Unassembled WGS sequence"/>
</dbReference>
<dbReference type="GO" id="GO:0005524">
    <property type="term" value="F:ATP binding"/>
    <property type="evidence" value="ECO:0007669"/>
    <property type="project" value="InterPro"/>
</dbReference>
<dbReference type="EMBL" id="JAAXPC010000012">
    <property type="protein sequence ID" value="NKY03851.1"/>
    <property type="molecule type" value="Genomic_DNA"/>
</dbReference>
<evidence type="ECO:0000259" key="2">
    <source>
        <dbReference type="Pfam" id="PF20469"/>
    </source>
</evidence>
<dbReference type="PANTHER" id="PTHR43581:SF4">
    <property type="entry name" value="ATP_GTP PHOSPHATASE"/>
    <property type="match status" value="1"/>
</dbReference>
<dbReference type="Pfam" id="PF20469">
    <property type="entry name" value="OLD-like_TOPRIM"/>
    <property type="match status" value="1"/>
</dbReference>
<feature type="domain" description="ATPase AAA-type core" evidence="1">
    <location>
        <begin position="26"/>
        <end position="307"/>
    </location>
</feature>
<dbReference type="AlphaFoldDB" id="A0A846WTY3"/>
<dbReference type="Gene3D" id="3.40.50.300">
    <property type="entry name" value="P-loop containing nucleotide triphosphate hydrolases"/>
    <property type="match status" value="1"/>
</dbReference>
<accession>A0A846WTY3</accession>
<comment type="caution">
    <text evidence="3">The sequence shown here is derived from an EMBL/GenBank/DDBJ whole genome shotgun (WGS) entry which is preliminary data.</text>
</comment>
<evidence type="ECO:0000259" key="1">
    <source>
        <dbReference type="Pfam" id="PF13304"/>
    </source>
</evidence>
<dbReference type="Pfam" id="PF13304">
    <property type="entry name" value="AAA_21"/>
    <property type="match status" value="1"/>
</dbReference>
<evidence type="ECO:0000313" key="3">
    <source>
        <dbReference type="EMBL" id="NKY03851.1"/>
    </source>
</evidence>
<dbReference type="InterPro" id="IPR027417">
    <property type="entry name" value="P-loop_NTPase"/>
</dbReference>
<reference evidence="3 4" key="1">
    <citation type="submission" date="2020-04" db="EMBL/GenBank/DDBJ databases">
        <title>MicrobeNet Type strains.</title>
        <authorList>
            <person name="Nicholson A.C."/>
        </authorList>
    </citation>
    <scope>NUCLEOTIDE SEQUENCE [LARGE SCALE GENOMIC DNA]</scope>
    <source>
        <strain evidence="3 4">ATCC BAA-14</strain>
    </source>
</reference>
<name>A0A846WTY3_9ACTN</name>
<proteinExistence type="predicted"/>
<organism evidence="3 4">
    <name type="scientific">Gordonia polyisoprenivorans</name>
    <dbReference type="NCBI Taxonomy" id="84595"/>
    <lineage>
        <taxon>Bacteria</taxon>
        <taxon>Bacillati</taxon>
        <taxon>Actinomycetota</taxon>
        <taxon>Actinomycetes</taxon>
        <taxon>Mycobacteriales</taxon>
        <taxon>Gordoniaceae</taxon>
        <taxon>Gordonia</taxon>
    </lineage>
</organism>
<feature type="domain" description="OLD protein-like TOPRIM" evidence="2">
    <location>
        <begin position="356"/>
        <end position="421"/>
    </location>
</feature>
<gene>
    <name evidence="3" type="ORF">HGA05_19970</name>
</gene>
<sequence length="536" mass="58741">MKLQRIRVENYRRLRNFEIAVREHLVLVGANDVGKSSLLRAVDLALRANAAQLYANVTVDDFRDPGEPLVIEIELTDFGQDERAYFPDEIYVDPQTSATSLTIQLRAEADDKGSLTIQRIAPFGGTGRQISRDQLDGLGWKFLSATASTRDIREDRRSAVDDLLRAIELGDEQRAFVAVAEQFQVQLDGSKRLEALRGRLAEQLSKALPARLDAGDLAFVTGAAATEDVLNDVRLQITKEGERHDLSEQSDGTRALFAIALYDLMTVGAHVVGIDEPEIHLHPTSQRSLARLLRSSSSQKVLATHSSDIVGAFDPDSIVVVRRGGDVVQPQEGFMSDDEKTFVRWWVRDRLEPLTAKRVIAVEGISDRIILERAAELTDRHLDRLGACVLEARGANEMAPIDKLFGATGFGIPMSLLIDKDAEQATAEKFGVSVDDLPGRSVWVSDADLEDEYVEALGPQVVWDAISNGGHFAPNQLSTCAATGEGGMRTAADVAEFCRRKSDFKVRAALSVAPVLTETTARKIASVESLLNEIAN</sequence>
<protein>
    <submittedName>
        <fullName evidence="3">AAA family ATPase</fullName>
    </submittedName>
</protein>
<dbReference type="SUPFAM" id="SSF52540">
    <property type="entry name" value="P-loop containing nucleoside triphosphate hydrolases"/>
    <property type="match status" value="1"/>
</dbReference>
<dbReference type="InterPro" id="IPR051396">
    <property type="entry name" value="Bact_Antivir_Def_Nuclease"/>
</dbReference>
<dbReference type="InterPro" id="IPR003959">
    <property type="entry name" value="ATPase_AAA_core"/>
</dbReference>
<dbReference type="InterPro" id="IPR034139">
    <property type="entry name" value="TOPRIM_OLD"/>
</dbReference>
<evidence type="ECO:0000313" key="4">
    <source>
        <dbReference type="Proteomes" id="UP000563898"/>
    </source>
</evidence>
<dbReference type="GO" id="GO:0016887">
    <property type="term" value="F:ATP hydrolysis activity"/>
    <property type="evidence" value="ECO:0007669"/>
    <property type="project" value="InterPro"/>
</dbReference>
<dbReference type="PANTHER" id="PTHR43581">
    <property type="entry name" value="ATP/GTP PHOSPHATASE"/>
    <property type="match status" value="1"/>
</dbReference>